<dbReference type="PANTHER" id="PTHR45668">
    <property type="entry name" value="SERINE/THREONINE-PROTEIN PHOSPHATASE 5-RELATED"/>
    <property type="match status" value="1"/>
</dbReference>
<evidence type="ECO:0000313" key="6">
    <source>
        <dbReference type="Proteomes" id="UP001408789"/>
    </source>
</evidence>
<gene>
    <name evidence="5" type="ORF">SSX86_031545</name>
</gene>
<comment type="cofactor">
    <cofactor evidence="1">
        <name>Mn(2+)</name>
        <dbReference type="ChEBI" id="CHEBI:29035"/>
    </cofactor>
</comment>
<dbReference type="GO" id="GO:0046872">
    <property type="term" value="F:metal ion binding"/>
    <property type="evidence" value="ECO:0007669"/>
    <property type="project" value="UniProtKB-KW"/>
</dbReference>
<comment type="caution">
    <text evidence="5">The sequence shown here is derived from an EMBL/GenBank/DDBJ whole genome shotgun (WGS) entry which is preliminary data.</text>
</comment>
<evidence type="ECO:0000256" key="3">
    <source>
        <dbReference type="ARBA" id="ARBA00023211"/>
    </source>
</evidence>
<dbReference type="PRINTS" id="PR00114">
    <property type="entry name" value="STPHPHTASE"/>
</dbReference>
<dbReference type="GO" id="GO:0016787">
    <property type="term" value="F:hydrolase activity"/>
    <property type="evidence" value="ECO:0007669"/>
    <property type="project" value="InterPro"/>
</dbReference>
<dbReference type="EMBL" id="JBCNJP010006509">
    <property type="protein sequence ID" value="KAK9049486.1"/>
    <property type="molecule type" value="Genomic_DNA"/>
</dbReference>
<sequence>CLNDGKLVNQCYIFSLDSNSKGLMCEILWSDPQPNPGRGPSKRGVGLSFGGDVTKRFLKDNNLELVVRSHEVEDEGYQIEHDGKLITVFLLHTTVTRKVLTCVVCGRLKSAFQIATRSGSVADAHRCPLQPGITECGYYVLKFMKEVVRKGLVVLEQNKIGGDSNVYTDADFDEIREEWLTYACHFIYTDEK</sequence>
<dbReference type="InterPro" id="IPR038765">
    <property type="entry name" value="Papain-like_cys_pep_sf"/>
</dbReference>
<dbReference type="InterPro" id="IPR051134">
    <property type="entry name" value="PPP_phosphatase"/>
</dbReference>
<dbReference type="InterPro" id="IPR029052">
    <property type="entry name" value="Metallo-depent_PP-like"/>
</dbReference>
<keyword evidence="6" id="KW-1185">Reference proteome</keyword>
<evidence type="ECO:0000313" key="5">
    <source>
        <dbReference type="EMBL" id="KAK9049486.1"/>
    </source>
</evidence>
<name>A0AAP0GHK6_9ASTR</name>
<organism evidence="5 6">
    <name type="scientific">Deinandra increscens subsp. villosa</name>
    <dbReference type="NCBI Taxonomy" id="3103831"/>
    <lineage>
        <taxon>Eukaryota</taxon>
        <taxon>Viridiplantae</taxon>
        <taxon>Streptophyta</taxon>
        <taxon>Embryophyta</taxon>
        <taxon>Tracheophyta</taxon>
        <taxon>Spermatophyta</taxon>
        <taxon>Magnoliopsida</taxon>
        <taxon>eudicotyledons</taxon>
        <taxon>Gunneridae</taxon>
        <taxon>Pentapetalae</taxon>
        <taxon>asterids</taxon>
        <taxon>campanulids</taxon>
        <taxon>Asterales</taxon>
        <taxon>Asteraceae</taxon>
        <taxon>Asteroideae</taxon>
        <taxon>Heliantheae alliance</taxon>
        <taxon>Madieae</taxon>
        <taxon>Madiinae</taxon>
        <taxon>Deinandra</taxon>
    </lineage>
</organism>
<dbReference type="SMART" id="SM00156">
    <property type="entry name" value="PP2Ac"/>
    <property type="match status" value="1"/>
</dbReference>
<evidence type="ECO:0000256" key="2">
    <source>
        <dbReference type="ARBA" id="ARBA00022723"/>
    </source>
</evidence>
<reference evidence="5 6" key="1">
    <citation type="submission" date="2024-04" db="EMBL/GenBank/DDBJ databases">
        <title>The reference genome of an endangered Asteraceae, Deinandra increscens subsp. villosa, native to the Central Coast of California.</title>
        <authorList>
            <person name="Guilliams M."/>
            <person name="Hasenstab-Lehman K."/>
            <person name="Meyer R."/>
            <person name="Mcevoy S."/>
        </authorList>
    </citation>
    <scope>NUCLEOTIDE SEQUENCE [LARGE SCALE GENOMIC DNA]</scope>
    <source>
        <tissue evidence="5">Leaf</tissue>
    </source>
</reference>
<keyword evidence="3" id="KW-0464">Manganese</keyword>
<dbReference type="InterPro" id="IPR006186">
    <property type="entry name" value="Ser/Thr-sp_prot-phosphatase"/>
</dbReference>
<dbReference type="SUPFAM" id="SSF56300">
    <property type="entry name" value="Metallo-dependent phosphatases"/>
    <property type="match status" value="1"/>
</dbReference>
<dbReference type="Gene3D" id="3.60.21.10">
    <property type="match status" value="1"/>
</dbReference>
<accession>A0AAP0GHK6</accession>
<dbReference type="SUPFAM" id="SSF54001">
    <property type="entry name" value="Cysteine proteinases"/>
    <property type="match status" value="1"/>
</dbReference>
<dbReference type="PANTHER" id="PTHR45668:SF5">
    <property type="entry name" value="SERINE_THREONINE-PROTEIN PHOSPHATASE 5"/>
    <property type="match status" value="1"/>
</dbReference>
<protein>
    <recommendedName>
        <fullName evidence="4">Serine/threonine specific protein phosphatases domain-containing protein</fullName>
    </recommendedName>
</protein>
<evidence type="ECO:0000259" key="4">
    <source>
        <dbReference type="SMART" id="SM00156"/>
    </source>
</evidence>
<proteinExistence type="predicted"/>
<feature type="non-terminal residue" evidence="5">
    <location>
        <position position="1"/>
    </location>
</feature>
<evidence type="ECO:0000256" key="1">
    <source>
        <dbReference type="ARBA" id="ARBA00001936"/>
    </source>
</evidence>
<keyword evidence="2" id="KW-0479">Metal-binding</keyword>
<dbReference type="AlphaFoldDB" id="A0AAP0GHK6"/>
<dbReference type="Proteomes" id="UP001408789">
    <property type="component" value="Unassembled WGS sequence"/>
</dbReference>
<feature type="domain" description="Serine/threonine specific protein phosphatases" evidence="4">
    <location>
        <begin position="2"/>
        <end position="119"/>
    </location>
</feature>